<keyword evidence="4" id="KW-0378">Hydrolase</keyword>
<dbReference type="EMBL" id="CP001100">
    <property type="protein sequence ID" value="ACF13052.1"/>
    <property type="molecule type" value="Genomic_DNA"/>
</dbReference>
<dbReference type="PANTHER" id="PTHR34990:SF1">
    <property type="entry name" value="UDP-2,3-DIACYLGLUCOSAMINE HYDROLASE"/>
    <property type="match status" value="1"/>
</dbReference>
<dbReference type="Gene3D" id="3.60.21.10">
    <property type="match status" value="1"/>
</dbReference>
<evidence type="ECO:0000256" key="1">
    <source>
        <dbReference type="ARBA" id="ARBA00022475"/>
    </source>
</evidence>
<reference evidence="8 9" key="1">
    <citation type="submission" date="2008-06" db="EMBL/GenBank/DDBJ databases">
        <title>Complete sequence of Chloroherpeton thalassium ATCC 35110.</title>
        <authorList>
            <consortium name="US DOE Joint Genome Institute"/>
            <person name="Lucas S."/>
            <person name="Copeland A."/>
            <person name="Lapidus A."/>
            <person name="Glavina del Rio T."/>
            <person name="Dalin E."/>
            <person name="Tice H."/>
            <person name="Bruce D."/>
            <person name="Goodwin L."/>
            <person name="Pitluck S."/>
            <person name="Schmutz J."/>
            <person name="Larimer F."/>
            <person name="Land M."/>
            <person name="Hauser L."/>
            <person name="Kyrpides N."/>
            <person name="Mikhailova N."/>
            <person name="Liu Z."/>
            <person name="Li T."/>
            <person name="Zhao F."/>
            <person name="Overmann J."/>
            <person name="Bryant D.A."/>
            <person name="Richardson P."/>
        </authorList>
    </citation>
    <scope>NUCLEOTIDE SEQUENCE [LARGE SCALE GENOMIC DNA]</scope>
    <source>
        <strain evidence="9">ATCC 35110 / GB-78</strain>
    </source>
</reference>
<dbReference type="GO" id="GO:0009245">
    <property type="term" value="P:lipid A biosynthetic process"/>
    <property type="evidence" value="ECO:0007669"/>
    <property type="project" value="TreeGrafter"/>
</dbReference>
<dbReference type="SUPFAM" id="SSF56300">
    <property type="entry name" value="Metallo-dependent phosphatases"/>
    <property type="match status" value="1"/>
</dbReference>
<dbReference type="CDD" id="cd07398">
    <property type="entry name" value="MPP_YbbF-LpxH"/>
    <property type="match status" value="1"/>
</dbReference>
<evidence type="ECO:0000313" key="8">
    <source>
        <dbReference type="EMBL" id="ACF13052.1"/>
    </source>
</evidence>
<evidence type="ECO:0000313" key="9">
    <source>
        <dbReference type="Proteomes" id="UP000001208"/>
    </source>
</evidence>
<dbReference type="HOGENOM" id="CLU_074586_1_0_10"/>
<evidence type="ECO:0000256" key="2">
    <source>
        <dbReference type="ARBA" id="ARBA00022519"/>
    </source>
</evidence>
<keyword evidence="3" id="KW-0479">Metal-binding</keyword>
<dbReference type="AlphaFoldDB" id="B3QV98"/>
<dbReference type="PANTHER" id="PTHR34990">
    <property type="entry name" value="UDP-2,3-DIACYLGLUCOSAMINE HYDROLASE-RELATED"/>
    <property type="match status" value="1"/>
</dbReference>
<dbReference type="eggNOG" id="COG2908">
    <property type="taxonomic scope" value="Bacteria"/>
</dbReference>
<dbReference type="KEGG" id="cts:Ctha_0581"/>
<dbReference type="STRING" id="517418.Ctha_0581"/>
<dbReference type="GO" id="GO:0008758">
    <property type="term" value="F:UDP-2,3-diacylglucosamine hydrolase activity"/>
    <property type="evidence" value="ECO:0007669"/>
    <property type="project" value="TreeGrafter"/>
</dbReference>
<keyword evidence="2" id="KW-0997">Cell inner membrane</keyword>
<dbReference type="OrthoDB" id="9802481at2"/>
<evidence type="ECO:0000256" key="5">
    <source>
        <dbReference type="ARBA" id="ARBA00023136"/>
    </source>
</evidence>
<evidence type="ECO:0000256" key="3">
    <source>
        <dbReference type="ARBA" id="ARBA00022723"/>
    </source>
</evidence>
<keyword evidence="5" id="KW-0472">Membrane</keyword>
<dbReference type="InterPro" id="IPR029052">
    <property type="entry name" value="Metallo-depent_PP-like"/>
</dbReference>
<dbReference type="GO" id="GO:0046872">
    <property type="term" value="F:metal ion binding"/>
    <property type="evidence" value="ECO:0007669"/>
    <property type="project" value="UniProtKB-KW"/>
</dbReference>
<feature type="domain" description="Calcineurin-like phosphoesterase" evidence="7">
    <location>
        <begin position="5"/>
        <end position="206"/>
    </location>
</feature>
<accession>B3QV98</accession>
<dbReference type="InterPro" id="IPR043461">
    <property type="entry name" value="LpxH-like"/>
</dbReference>
<sequence>MRKSYFISDVHFGLQEKEKESAKLNAMLSLLERIQEDGERLFLVGDILDFWMEYRHVVPKGHVRFFAALENLVLSGVKVTYLAGNHDFYLGRYFQESFGIETQYGQIEAQLHGKLFLMAHGDGIGRGDLGYKFFRSVVRNNFNLRLFRWIHPDWGVGLMSYLSRLSRRHTYSPTDYGEKERLIIYANELTEKTSFSYFVCGHRHVPKIHRLKNQQSFYVNLGTWIDETPTYGVFDGTAMAIRSAETHAVVFSENAKHGKAVSANPKA</sequence>
<name>B3QV98_CHLT3</name>
<organism evidence="8 9">
    <name type="scientific">Chloroherpeton thalassium (strain ATCC 35110 / GB-78)</name>
    <dbReference type="NCBI Taxonomy" id="517418"/>
    <lineage>
        <taxon>Bacteria</taxon>
        <taxon>Pseudomonadati</taxon>
        <taxon>Chlorobiota</taxon>
        <taxon>Chlorobiia</taxon>
        <taxon>Chlorobiales</taxon>
        <taxon>Chloroherpetonaceae</taxon>
        <taxon>Chloroherpeton</taxon>
    </lineage>
</organism>
<dbReference type="Proteomes" id="UP000001208">
    <property type="component" value="Chromosome"/>
</dbReference>
<dbReference type="Pfam" id="PF00149">
    <property type="entry name" value="Metallophos"/>
    <property type="match status" value="1"/>
</dbReference>
<evidence type="ECO:0000259" key="7">
    <source>
        <dbReference type="Pfam" id="PF00149"/>
    </source>
</evidence>
<keyword evidence="1" id="KW-1003">Cell membrane</keyword>
<protein>
    <submittedName>
        <fullName evidence="8">Metallophosphoesterase</fullName>
    </submittedName>
</protein>
<evidence type="ECO:0000256" key="6">
    <source>
        <dbReference type="ARBA" id="ARBA00023211"/>
    </source>
</evidence>
<keyword evidence="9" id="KW-1185">Reference proteome</keyword>
<proteinExistence type="predicted"/>
<evidence type="ECO:0000256" key="4">
    <source>
        <dbReference type="ARBA" id="ARBA00022801"/>
    </source>
</evidence>
<keyword evidence="6" id="KW-0464">Manganese</keyword>
<dbReference type="InterPro" id="IPR004843">
    <property type="entry name" value="Calcineurin-like_PHP"/>
</dbReference>
<gene>
    <name evidence="8" type="ordered locus">Ctha_0581</name>
</gene>
<dbReference type="GO" id="GO:0016020">
    <property type="term" value="C:membrane"/>
    <property type="evidence" value="ECO:0007669"/>
    <property type="project" value="GOC"/>
</dbReference>